<name>A0A9E5A393_9EURY</name>
<comment type="subcellular location">
    <subcellularLocation>
        <location evidence="2 19">Cell membrane</location>
        <topology evidence="2 19">Multi-pass membrane protein</topology>
    </subcellularLocation>
</comment>
<evidence type="ECO:0000256" key="10">
    <source>
        <dbReference type="ARBA" id="ARBA00022692"/>
    </source>
</evidence>
<gene>
    <name evidence="19 21" type="primary">cobS</name>
    <name evidence="21" type="ORF">O3H35_02775</name>
    <name evidence="20" type="ORF">O3H54_10070</name>
</gene>
<reference evidence="21" key="1">
    <citation type="submission" date="2022-12" db="EMBL/GenBank/DDBJ databases">
        <title>Reclassification of two methanogenic archaea species isolated from the Kolyma lowland permafrost.</title>
        <authorList>
            <person name="Trubitsyn V.E."/>
            <person name="Rivkina E.M."/>
            <person name="Shcherbakova V.A."/>
        </authorList>
    </citation>
    <scope>NUCLEOTIDE SEQUENCE</scope>
    <source>
        <strain evidence="20">M2</strain>
        <strain evidence="21">MK4</strain>
    </source>
</reference>
<evidence type="ECO:0000256" key="18">
    <source>
        <dbReference type="ARBA" id="ARBA00049504"/>
    </source>
</evidence>
<dbReference type="NCBIfam" id="TIGR00317">
    <property type="entry name" value="cobS"/>
    <property type="match status" value="1"/>
</dbReference>
<evidence type="ECO:0000256" key="15">
    <source>
        <dbReference type="ARBA" id="ARBA00032605"/>
    </source>
</evidence>
<dbReference type="InterPro" id="IPR003805">
    <property type="entry name" value="CobS"/>
</dbReference>
<dbReference type="Proteomes" id="UP001074446">
    <property type="component" value="Unassembled WGS sequence"/>
</dbReference>
<dbReference type="GO" id="GO:0005886">
    <property type="term" value="C:plasma membrane"/>
    <property type="evidence" value="ECO:0007669"/>
    <property type="project" value="UniProtKB-SubCell"/>
</dbReference>
<comment type="function">
    <text evidence="14 19">Joins adenosylcobinamide-GDP and alpha-ribazole to generate adenosylcobalamin (Ado-cobalamin). Also synthesizes adenosylcobalamin 5'-phosphate from adenosylcobinamide-GDP and alpha-ribazole 5'-phosphate.</text>
</comment>
<keyword evidence="10 19" id="KW-0812">Transmembrane</keyword>
<dbReference type="GO" id="GO:0008818">
    <property type="term" value="F:cobalamin 5'-phosphate synthase activity"/>
    <property type="evidence" value="ECO:0007669"/>
    <property type="project" value="UniProtKB-UniRule"/>
</dbReference>
<evidence type="ECO:0000313" key="21">
    <source>
        <dbReference type="EMBL" id="MCZ3371547.1"/>
    </source>
</evidence>
<comment type="pathway">
    <text evidence="3 19">Cofactor biosynthesis; adenosylcobalamin biosynthesis; adenosylcobalamin from cob(II)yrinate a,c-diamide: step 7/7.</text>
</comment>
<proteinExistence type="inferred from homology"/>
<evidence type="ECO:0000256" key="3">
    <source>
        <dbReference type="ARBA" id="ARBA00004663"/>
    </source>
</evidence>
<evidence type="ECO:0000256" key="14">
    <source>
        <dbReference type="ARBA" id="ARBA00025228"/>
    </source>
</evidence>
<evidence type="ECO:0000256" key="7">
    <source>
        <dbReference type="ARBA" id="ARBA00022475"/>
    </source>
</evidence>
<keyword evidence="12 19" id="KW-1133">Transmembrane helix</keyword>
<evidence type="ECO:0000256" key="12">
    <source>
        <dbReference type="ARBA" id="ARBA00022989"/>
    </source>
</evidence>
<evidence type="ECO:0000256" key="9">
    <source>
        <dbReference type="ARBA" id="ARBA00022679"/>
    </source>
</evidence>
<keyword evidence="13 19" id="KW-0472">Membrane</keyword>
<dbReference type="Pfam" id="PF02654">
    <property type="entry name" value="CobS"/>
    <property type="match status" value="1"/>
</dbReference>
<keyword evidence="22" id="KW-1185">Reference proteome</keyword>
<dbReference type="GO" id="GO:0051073">
    <property type="term" value="F:adenosylcobinamide-GDP ribazoletransferase activity"/>
    <property type="evidence" value="ECO:0007669"/>
    <property type="project" value="UniProtKB-UniRule"/>
</dbReference>
<feature type="transmembrane region" description="Helical" evidence="19">
    <location>
        <begin position="52"/>
        <end position="73"/>
    </location>
</feature>
<evidence type="ECO:0000256" key="6">
    <source>
        <dbReference type="ARBA" id="ARBA00015850"/>
    </source>
</evidence>
<dbReference type="EMBL" id="JAPVES010000025">
    <property type="protein sequence ID" value="MCZ3371547.1"/>
    <property type="molecule type" value="Genomic_DNA"/>
</dbReference>
<keyword evidence="9 19" id="KW-0808">Transferase</keyword>
<dbReference type="GO" id="GO:0009236">
    <property type="term" value="P:cobalamin biosynthetic process"/>
    <property type="evidence" value="ECO:0007669"/>
    <property type="project" value="UniProtKB-UniRule"/>
</dbReference>
<feature type="transmembrane region" description="Helical" evidence="19">
    <location>
        <begin position="245"/>
        <end position="267"/>
    </location>
</feature>
<keyword evidence="7 19" id="KW-1003">Cell membrane</keyword>
<dbReference type="RefSeq" id="WP_048082161.1">
    <property type="nucleotide sequence ID" value="NZ_JAPVER010000020.1"/>
</dbReference>
<dbReference type="PANTHER" id="PTHR34148">
    <property type="entry name" value="ADENOSYLCOBINAMIDE-GDP RIBAZOLETRANSFERASE"/>
    <property type="match status" value="1"/>
</dbReference>
<sequence>MSDKRVLNVEYEKSHPALNSSKLRGIAGLISFSTVIPLNIHTTIEEMAAFTWFWPVIGGLIGIFVGAVGFISLNLLHLSPLITAALVYSFAIWFTGFHHLDGLMDMGDGLMVHGDHQKKIQVMRDMMVGTGGISLFFIVAIITFSAINAIPAGLIFLVLLISEVAAKTSLITCATFSKPFPDGTGRLFIESMNIKLLVLSFILTSIIGFLAISITGILGIIGGIIAGAAVAAVASKQFKYATGDILGASNEIGRLVSLIVMTTVLIYI</sequence>
<protein>
    <recommendedName>
        <fullName evidence="6 19">Adenosylcobinamide-GDP ribazoletransferase</fullName>
        <ecNumber evidence="5 19">2.7.8.26</ecNumber>
    </recommendedName>
    <alternativeName>
        <fullName evidence="16 19">Cobalamin synthase</fullName>
    </alternativeName>
    <alternativeName>
        <fullName evidence="15 19">Cobalamin-5'-phosphate synthase</fullName>
    </alternativeName>
</protein>
<evidence type="ECO:0000256" key="4">
    <source>
        <dbReference type="ARBA" id="ARBA00010561"/>
    </source>
</evidence>
<feature type="transmembrane region" description="Helical" evidence="19">
    <location>
        <begin position="196"/>
        <end position="225"/>
    </location>
</feature>
<comment type="cofactor">
    <cofactor evidence="1 19">
        <name>Mg(2+)</name>
        <dbReference type="ChEBI" id="CHEBI:18420"/>
    </cofactor>
</comment>
<evidence type="ECO:0000256" key="17">
    <source>
        <dbReference type="ARBA" id="ARBA00048623"/>
    </source>
</evidence>
<feature type="transmembrane region" description="Helical" evidence="19">
    <location>
        <begin position="80"/>
        <end position="100"/>
    </location>
</feature>
<evidence type="ECO:0000256" key="8">
    <source>
        <dbReference type="ARBA" id="ARBA00022573"/>
    </source>
</evidence>
<dbReference type="Proteomes" id="UP001068021">
    <property type="component" value="Unassembled WGS sequence"/>
</dbReference>
<organism evidence="21">
    <name type="scientific">Methanobacterium veterum</name>
    <dbReference type="NCBI Taxonomy" id="408577"/>
    <lineage>
        <taxon>Archaea</taxon>
        <taxon>Methanobacteriati</taxon>
        <taxon>Methanobacteriota</taxon>
        <taxon>Methanomada group</taxon>
        <taxon>Methanobacteria</taxon>
        <taxon>Methanobacteriales</taxon>
        <taxon>Methanobacteriaceae</taxon>
        <taxon>Methanobacterium</taxon>
    </lineage>
</organism>
<dbReference type="AlphaFoldDB" id="A0A9E5A393"/>
<dbReference type="HAMAP" id="MF_00719">
    <property type="entry name" value="CobS"/>
    <property type="match status" value="1"/>
</dbReference>
<keyword evidence="8 19" id="KW-0169">Cobalamin biosynthesis</keyword>
<dbReference type="EC" id="2.7.8.26" evidence="5 19"/>
<evidence type="ECO:0000256" key="5">
    <source>
        <dbReference type="ARBA" id="ARBA00013200"/>
    </source>
</evidence>
<accession>A0A9E5A393</accession>
<evidence type="ECO:0000256" key="11">
    <source>
        <dbReference type="ARBA" id="ARBA00022842"/>
    </source>
</evidence>
<evidence type="ECO:0000313" key="22">
    <source>
        <dbReference type="Proteomes" id="UP001068021"/>
    </source>
</evidence>
<dbReference type="EMBL" id="JAPVER010000020">
    <property type="protein sequence ID" value="MCZ3366225.1"/>
    <property type="molecule type" value="Genomic_DNA"/>
</dbReference>
<evidence type="ECO:0000256" key="1">
    <source>
        <dbReference type="ARBA" id="ARBA00001946"/>
    </source>
</evidence>
<dbReference type="PANTHER" id="PTHR34148:SF1">
    <property type="entry name" value="ADENOSYLCOBINAMIDE-GDP RIBAZOLETRANSFERASE"/>
    <property type="match status" value="1"/>
</dbReference>
<evidence type="ECO:0000256" key="13">
    <source>
        <dbReference type="ARBA" id="ARBA00023136"/>
    </source>
</evidence>
<feature type="transmembrane region" description="Helical" evidence="19">
    <location>
        <begin position="133"/>
        <end position="161"/>
    </location>
</feature>
<comment type="caution">
    <text evidence="21">The sequence shown here is derived from an EMBL/GenBank/DDBJ whole genome shotgun (WGS) entry which is preliminary data.</text>
</comment>
<comment type="catalytic activity">
    <reaction evidence="17 19">
        <text>alpha-ribazole + adenosylcob(III)inamide-GDP = adenosylcob(III)alamin + GMP + H(+)</text>
        <dbReference type="Rhea" id="RHEA:16049"/>
        <dbReference type="ChEBI" id="CHEBI:10329"/>
        <dbReference type="ChEBI" id="CHEBI:15378"/>
        <dbReference type="ChEBI" id="CHEBI:18408"/>
        <dbReference type="ChEBI" id="CHEBI:58115"/>
        <dbReference type="ChEBI" id="CHEBI:60487"/>
        <dbReference type="EC" id="2.7.8.26"/>
    </reaction>
</comment>
<evidence type="ECO:0000313" key="20">
    <source>
        <dbReference type="EMBL" id="MCZ3366225.1"/>
    </source>
</evidence>
<comment type="similarity">
    <text evidence="4 19">Belongs to the CobS family.</text>
</comment>
<comment type="catalytic activity">
    <reaction evidence="18 19">
        <text>alpha-ribazole 5'-phosphate + adenosylcob(III)inamide-GDP = adenosylcob(III)alamin 5'-phosphate + GMP + H(+)</text>
        <dbReference type="Rhea" id="RHEA:23560"/>
        <dbReference type="ChEBI" id="CHEBI:15378"/>
        <dbReference type="ChEBI" id="CHEBI:57918"/>
        <dbReference type="ChEBI" id="CHEBI:58115"/>
        <dbReference type="ChEBI" id="CHEBI:60487"/>
        <dbReference type="ChEBI" id="CHEBI:60493"/>
        <dbReference type="EC" id="2.7.8.26"/>
    </reaction>
</comment>
<keyword evidence="11 19" id="KW-0460">Magnesium</keyword>
<evidence type="ECO:0000256" key="2">
    <source>
        <dbReference type="ARBA" id="ARBA00004651"/>
    </source>
</evidence>
<evidence type="ECO:0000256" key="19">
    <source>
        <dbReference type="HAMAP-Rule" id="MF_00719"/>
    </source>
</evidence>
<evidence type="ECO:0000256" key="16">
    <source>
        <dbReference type="ARBA" id="ARBA00032853"/>
    </source>
</evidence>